<keyword evidence="3 10" id="KW-0716">Sensory transduction</keyword>
<feature type="transmembrane region" description="Helical" evidence="10">
    <location>
        <begin position="277"/>
        <end position="301"/>
    </location>
</feature>
<protein>
    <recommendedName>
        <fullName evidence="10">Odorant receptor</fullName>
    </recommendedName>
</protein>
<keyword evidence="7 10" id="KW-0472">Membrane</keyword>
<keyword evidence="8 10" id="KW-0675">Receptor</keyword>
<dbReference type="AlphaFoldDB" id="A0A6J1QVE0"/>
<dbReference type="GO" id="GO:0004984">
    <property type="term" value="F:olfactory receptor activity"/>
    <property type="evidence" value="ECO:0007669"/>
    <property type="project" value="InterPro"/>
</dbReference>
<dbReference type="RefSeq" id="XP_024884871.1">
    <property type="nucleotide sequence ID" value="XM_025029103.1"/>
</dbReference>
<dbReference type="GO" id="GO:0005886">
    <property type="term" value="C:plasma membrane"/>
    <property type="evidence" value="ECO:0007669"/>
    <property type="project" value="UniProtKB-SubCell"/>
</dbReference>
<dbReference type="GO" id="GO:0007165">
    <property type="term" value="P:signal transduction"/>
    <property type="evidence" value="ECO:0007669"/>
    <property type="project" value="UniProtKB-KW"/>
</dbReference>
<accession>A0A6J1QVE0</accession>
<organism evidence="11 12">
    <name type="scientific">Temnothorax curvispinosus</name>
    <dbReference type="NCBI Taxonomy" id="300111"/>
    <lineage>
        <taxon>Eukaryota</taxon>
        <taxon>Metazoa</taxon>
        <taxon>Ecdysozoa</taxon>
        <taxon>Arthropoda</taxon>
        <taxon>Hexapoda</taxon>
        <taxon>Insecta</taxon>
        <taxon>Pterygota</taxon>
        <taxon>Neoptera</taxon>
        <taxon>Endopterygota</taxon>
        <taxon>Hymenoptera</taxon>
        <taxon>Apocrita</taxon>
        <taxon>Aculeata</taxon>
        <taxon>Formicoidea</taxon>
        <taxon>Formicidae</taxon>
        <taxon>Myrmicinae</taxon>
        <taxon>Temnothorax</taxon>
    </lineage>
</organism>
<dbReference type="PANTHER" id="PTHR21137">
    <property type="entry name" value="ODORANT RECEPTOR"/>
    <property type="match status" value="1"/>
</dbReference>
<evidence type="ECO:0000256" key="10">
    <source>
        <dbReference type="RuleBase" id="RU351113"/>
    </source>
</evidence>
<evidence type="ECO:0000256" key="6">
    <source>
        <dbReference type="ARBA" id="ARBA00022989"/>
    </source>
</evidence>
<name>A0A6J1QVE0_9HYME</name>
<evidence type="ECO:0000256" key="8">
    <source>
        <dbReference type="ARBA" id="ARBA00023170"/>
    </source>
</evidence>
<evidence type="ECO:0000256" key="1">
    <source>
        <dbReference type="ARBA" id="ARBA00004651"/>
    </source>
</evidence>
<feature type="transmembrane region" description="Helical" evidence="10">
    <location>
        <begin position="307"/>
        <end position="326"/>
    </location>
</feature>
<comment type="subcellular location">
    <subcellularLocation>
        <location evidence="1 10">Cell membrane</location>
        <topology evidence="1 10">Multi-pass membrane protein</topology>
    </subcellularLocation>
</comment>
<keyword evidence="4 10" id="KW-0812">Transmembrane</keyword>
<sequence>MLAHIQREHSINKIFLSCLGLWPFQSKLARSLIPICYLAIEISYYPLEVLMIYDHWKDTRLLFDCGSQLVLLTTFVAKLLNELLNHDKIQSLYETMDNHWNIFKSESELQILKNYSTISRKFTIFYALMMYSMVTIFILIPLTPVFLDIIWPLNESRPRLFAVAVELRIDQEKYYTPVFCYNISIIVLGVIIMVGVDSIYVVCTAHACGLFSIISQQFEEVLSKLDIAKQVSKYERCLNEKFKLSSEKEMYQQYIICLKKYQLALEFVNILNSIYQVIALFLLLLNGITISLVGIRVVYILGQLKEVARFGFIIIGMLVQLMIICYSGQKLMDESQNVFYQAYAVKWYKFSPRLKSLLIITLYRSIVPSGLTAGNMVPLSMATYATVVRAALSYFTTFLSFKE</sequence>
<keyword evidence="5 10" id="KW-0552">Olfaction</keyword>
<keyword evidence="11" id="KW-1185">Reference proteome</keyword>
<proteinExistence type="inferred from homology"/>
<dbReference type="OrthoDB" id="6614360at2759"/>
<feature type="transmembrane region" description="Helical" evidence="10">
    <location>
        <begin position="124"/>
        <end position="153"/>
    </location>
</feature>
<dbReference type="Proteomes" id="UP000504618">
    <property type="component" value="Unplaced"/>
</dbReference>
<evidence type="ECO:0000256" key="3">
    <source>
        <dbReference type="ARBA" id="ARBA00022606"/>
    </source>
</evidence>
<comment type="caution">
    <text evidence="10">Lacks conserved residue(s) required for the propagation of feature annotation.</text>
</comment>
<keyword evidence="6 10" id="KW-1133">Transmembrane helix</keyword>
<evidence type="ECO:0000256" key="7">
    <source>
        <dbReference type="ARBA" id="ARBA00023136"/>
    </source>
</evidence>
<gene>
    <name evidence="12" type="primary">LOC112462989</name>
</gene>
<comment type="similarity">
    <text evidence="10">Belongs to the insect chemoreceptor superfamily. Heteromeric odorant receptor channel (TC 1.A.69) family.</text>
</comment>
<evidence type="ECO:0000313" key="11">
    <source>
        <dbReference type="Proteomes" id="UP000504618"/>
    </source>
</evidence>
<evidence type="ECO:0000256" key="9">
    <source>
        <dbReference type="ARBA" id="ARBA00023224"/>
    </source>
</evidence>
<evidence type="ECO:0000256" key="4">
    <source>
        <dbReference type="ARBA" id="ARBA00022692"/>
    </source>
</evidence>
<dbReference type="PANTHER" id="PTHR21137:SF35">
    <property type="entry name" value="ODORANT RECEPTOR 19A-RELATED"/>
    <property type="match status" value="1"/>
</dbReference>
<dbReference type="Pfam" id="PF02949">
    <property type="entry name" value="7tm_6"/>
    <property type="match status" value="1"/>
</dbReference>
<evidence type="ECO:0000256" key="5">
    <source>
        <dbReference type="ARBA" id="ARBA00022725"/>
    </source>
</evidence>
<dbReference type="GeneID" id="112462989"/>
<keyword evidence="9 10" id="KW-0807">Transducer</keyword>
<evidence type="ECO:0000256" key="2">
    <source>
        <dbReference type="ARBA" id="ARBA00022475"/>
    </source>
</evidence>
<dbReference type="InterPro" id="IPR004117">
    <property type="entry name" value="7tm6_olfct_rcpt"/>
</dbReference>
<dbReference type="GO" id="GO:0005549">
    <property type="term" value="F:odorant binding"/>
    <property type="evidence" value="ECO:0007669"/>
    <property type="project" value="InterPro"/>
</dbReference>
<evidence type="ECO:0000313" key="12">
    <source>
        <dbReference type="RefSeq" id="XP_024884871.1"/>
    </source>
</evidence>
<keyword evidence="2" id="KW-1003">Cell membrane</keyword>
<reference evidence="12" key="1">
    <citation type="submission" date="2025-08" db="UniProtKB">
        <authorList>
            <consortium name="RefSeq"/>
        </authorList>
    </citation>
    <scope>IDENTIFICATION</scope>
    <source>
        <tissue evidence="12">Whole body</tissue>
    </source>
</reference>
<feature type="transmembrane region" description="Helical" evidence="10">
    <location>
        <begin position="174"/>
        <end position="192"/>
    </location>
</feature>